<organism evidence="1 2">
    <name type="scientific">Decorospora gaudefroyi</name>
    <dbReference type="NCBI Taxonomy" id="184978"/>
    <lineage>
        <taxon>Eukaryota</taxon>
        <taxon>Fungi</taxon>
        <taxon>Dikarya</taxon>
        <taxon>Ascomycota</taxon>
        <taxon>Pezizomycotina</taxon>
        <taxon>Dothideomycetes</taxon>
        <taxon>Pleosporomycetidae</taxon>
        <taxon>Pleosporales</taxon>
        <taxon>Pleosporineae</taxon>
        <taxon>Pleosporaceae</taxon>
        <taxon>Decorospora</taxon>
    </lineage>
</organism>
<accession>A0A6A5KFQ6</accession>
<dbReference type="Proteomes" id="UP000800040">
    <property type="component" value="Unassembled WGS sequence"/>
</dbReference>
<protein>
    <submittedName>
        <fullName evidence="1">Uncharacterized protein</fullName>
    </submittedName>
</protein>
<gene>
    <name evidence="1" type="ORF">BDW02DRAFT_351629</name>
</gene>
<evidence type="ECO:0000313" key="2">
    <source>
        <dbReference type="Proteomes" id="UP000800040"/>
    </source>
</evidence>
<dbReference type="AlphaFoldDB" id="A0A6A5KFQ6"/>
<keyword evidence="2" id="KW-1185">Reference proteome</keyword>
<proteinExistence type="predicted"/>
<name>A0A6A5KFQ6_9PLEO</name>
<sequence>MLTTDHGHDLTTSVRETRREVMCERGRSIDRQVEFWSAVRHHCPRMRQTCLNGLTANKNRVTAMSVCALVSRPLSSVFSHPKVYISKQIHLIFLITILHSPSIFLRNVQKPYNSHILPNHTPHSTPHESTLFKRPSASSYHVFPANPLRSLPSHQRASTRWKHTTPLLSTSDIWRFCHLERVGLLQQPQRELELERDDTAEWEIAIFEQSWHMIDFLHVTGIDELGFNDRGNAYM</sequence>
<dbReference type="EMBL" id="ML975307">
    <property type="protein sequence ID" value="KAF1834122.1"/>
    <property type="molecule type" value="Genomic_DNA"/>
</dbReference>
<evidence type="ECO:0000313" key="1">
    <source>
        <dbReference type="EMBL" id="KAF1834122.1"/>
    </source>
</evidence>
<reference evidence="1" key="1">
    <citation type="submission" date="2020-01" db="EMBL/GenBank/DDBJ databases">
        <authorList>
            <consortium name="DOE Joint Genome Institute"/>
            <person name="Haridas S."/>
            <person name="Albert R."/>
            <person name="Binder M."/>
            <person name="Bloem J."/>
            <person name="Labutti K."/>
            <person name="Salamov A."/>
            <person name="Andreopoulos B."/>
            <person name="Baker S.E."/>
            <person name="Barry K."/>
            <person name="Bills G."/>
            <person name="Bluhm B.H."/>
            <person name="Cannon C."/>
            <person name="Castanera R."/>
            <person name="Culley D.E."/>
            <person name="Daum C."/>
            <person name="Ezra D."/>
            <person name="Gonzalez J.B."/>
            <person name="Henrissat B."/>
            <person name="Kuo A."/>
            <person name="Liang C."/>
            <person name="Lipzen A."/>
            <person name="Lutzoni F."/>
            <person name="Magnuson J."/>
            <person name="Mondo S."/>
            <person name="Nolan M."/>
            <person name="Ohm R."/>
            <person name="Pangilinan J."/>
            <person name="Park H.-J."/>
            <person name="Ramirez L."/>
            <person name="Alfaro M."/>
            <person name="Sun H."/>
            <person name="Tritt A."/>
            <person name="Yoshinaga Y."/>
            <person name="Zwiers L.-H."/>
            <person name="Turgeon B.G."/>
            <person name="Goodwin S.B."/>
            <person name="Spatafora J.W."/>
            <person name="Crous P.W."/>
            <person name="Grigoriev I.V."/>
        </authorList>
    </citation>
    <scope>NUCLEOTIDE SEQUENCE</scope>
    <source>
        <strain evidence="1">P77</strain>
    </source>
</reference>